<name>A0A2U3KC88_9BACT</name>
<dbReference type="AlphaFoldDB" id="A0A2U3KC88"/>
<organism evidence="1 2">
    <name type="scientific">Candidatus Sulfotelmatobacter kueseliae</name>
    <dbReference type="NCBI Taxonomy" id="2042962"/>
    <lineage>
        <taxon>Bacteria</taxon>
        <taxon>Pseudomonadati</taxon>
        <taxon>Acidobacteriota</taxon>
        <taxon>Terriglobia</taxon>
        <taxon>Terriglobales</taxon>
        <taxon>Candidatus Korobacteraceae</taxon>
        <taxon>Candidatus Sulfotelmatobacter</taxon>
    </lineage>
</organism>
<gene>
    <name evidence="1" type="ORF">SBA1_1740005</name>
</gene>
<accession>A0A2U3KC88</accession>
<reference evidence="2" key="1">
    <citation type="submission" date="2018-02" db="EMBL/GenBank/DDBJ databases">
        <authorList>
            <person name="Hausmann B."/>
        </authorList>
    </citation>
    <scope>NUCLEOTIDE SEQUENCE [LARGE SCALE GENOMIC DNA]</scope>
    <source>
        <strain evidence="2">Peat soil MAG SbA1</strain>
    </source>
</reference>
<evidence type="ECO:0000313" key="1">
    <source>
        <dbReference type="EMBL" id="SPF37238.1"/>
    </source>
</evidence>
<protein>
    <submittedName>
        <fullName evidence="1">Uncharacterized protein</fullName>
    </submittedName>
</protein>
<proteinExistence type="predicted"/>
<dbReference type="Proteomes" id="UP000238701">
    <property type="component" value="Unassembled WGS sequence"/>
</dbReference>
<sequence length="73" mass="7642">MVELGGMAVISIGWQADRDFGRYGQPLNDTAIVVVRDANDHGNSSFSNGIDPAGRVGVAESTSRMSGASLSSW</sequence>
<dbReference type="EMBL" id="OMOD01000084">
    <property type="protein sequence ID" value="SPF37238.1"/>
    <property type="molecule type" value="Genomic_DNA"/>
</dbReference>
<evidence type="ECO:0000313" key="2">
    <source>
        <dbReference type="Proteomes" id="UP000238701"/>
    </source>
</evidence>